<dbReference type="Proteomes" id="UP000003922">
    <property type="component" value="Unassembled WGS sequence"/>
</dbReference>
<organism evidence="1 2">
    <name type="scientific">Crocosphaera watsonii WH 8501</name>
    <dbReference type="NCBI Taxonomy" id="165597"/>
    <lineage>
        <taxon>Bacteria</taxon>
        <taxon>Bacillati</taxon>
        <taxon>Cyanobacteriota</taxon>
        <taxon>Cyanophyceae</taxon>
        <taxon>Oscillatoriophycideae</taxon>
        <taxon>Chroococcales</taxon>
        <taxon>Aphanothecaceae</taxon>
        <taxon>Crocosphaera</taxon>
    </lineage>
</organism>
<evidence type="ECO:0000313" key="2">
    <source>
        <dbReference type="Proteomes" id="UP000003922"/>
    </source>
</evidence>
<sequence length="89" mass="10167">MSMSCIDKIFFTKHKPTMNTHKIETTLTENGKLLIDNIPFNKGESVEVIIIKQSENHSDVNQYPLAGKVIKYENPLESATDIEDWDSLK</sequence>
<reference evidence="1" key="3">
    <citation type="submission" date="2016-12" db="EMBL/GenBank/DDBJ databases">
        <title>Annotation of the draft genome assembly of Crocosphaera watsonii WH 8501.</title>
        <authorList>
            <consortium name="US DOE Joint Genome Institute (JGI-ORNL)"/>
            <person name="Larimer F."/>
            <person name="Land M."/>
        </authorList>
    </citation>
    <scope>NUCLEOTIDE SEQUENCE</scope>
    <source>
        <strain evidence="1">WH 8501</strain>
    </source>
</reference>
<dbReference type="EMBL" id="AADV02000014">
    <property type="protein sequence ID" value="EAM50842.1"/>
    <property type="molecule type" value="Genomic_DNA"/>
</dbReference>
<gene>
    <name evidence="1" type="ORF">CwatDRAFT_3921</name>
</gene>
<accession>Q4C3V3</accession>
<keyword evidence="2" id="KW-1185">Reference proteome</keyword>
<evidence type="ECO:0000313" key="1">
    <source>
        <dbReference type="EMBL" id="EAM50842.1"/>
    </source>
</evidence>
<comment type="caution">
    <text evidence="1">The sequence shown here is derived from an EMBL/GenBank/DDBJ whole genome shotgun (WGS) entry which is preliminary data.</text>
</comment>
<reference evidence="1" key="1">
    <citation type="submission" date="2004-02" db="EMBL/GenBank/DDBJ databases">
        <authorList>
            <consortium name="DOE Joint Genome Institute"/>
        </authorList>
    </citation>
    <scope>NUCLEOTIDE SEQUENCE [LARGE SCALE GENOMIC DNA]</scope>
    <source>
        <strain evidence="1">WH 8501</strain>
    </source>
</reference>
<protein>
    <submittedName>
        <fullName evidence="1">Uncharacterized protein</fullName>
    </submittedName>
</protein>
<dbReference type="AlphaFoldDB" id="Q4C3V3"/>
<reference evidence="1" key="2">
    <citation type="submission" date="2005-06" db="EMBL/GenBank/DDBJ databases">
        <title>Sequencing of the draft genome and assembly of Crocosphaera watsonii WH 8501.</title>
        <authorList>
            <consortium name="US DOE Joint Genome Institute (JGI-PGF)"/>
            <person name="Copeland A."/>
            <person name="Lucas S."/>
            <person name="Lapidus A."/>
            <person name="Barry K."/>
            <person name="Detter C."/>
            <person name="Glavina T."/>
            <person name="Hammon N."/>
            <person name="Israni S."/>
            <person name="Pitluck S."/>
            <person name="Richardson P."/>
        </authorList>
    </citation>
    <scope>NUCLEOTIDE SEQUENCE [LARGE SCALE GENOMIC DNA]</scope>
    <source>
        <strain evidence="1">WH 8501</strain>
    </source>
</reference>
<dbReference type="KEGG" id="cwa:CwatDRAFT_3921"/>
<proteinExistence type="predicted"/>
<name>Q4C3V3_CROWT</name>